<evidence type="ECO:0000313" key="2">
    <source>
        <dbReference type="Proteomes" id="UP000185490"/>
    </source>
</evidence>
<organism evidence="1 2">
    <name type="scientific">Thermosipho melanesiensis</name>
    <dbReference type="NCBI Taxonomy" id="46541"/>
    <lineage>
        <taxon>Bacteria</taxon>
        <taxon>Thermotogati</taxon>
        <taxon>Thermotogota</taxon>
        <taxon>Thermotogae</taxon>
        <taxon>Thermotogales</taxon>
        <taxon>Fervidobacteriaceae</taxon>
        <taxon>Thermosipho</taxon>
    </lineage>
</organism>
<dbReference type="RefSeq" id="WP_012057306.1">
    <property type="nucleotide sequence ID" value="NZ_CP007389.1"/>
</dbReference>
<sequence>MEETICKAIKERKIIKFYYKGYLRIVEPYAYGVHKSTYNKILRAFQIAGGSSSGEVVDWKLFVVDEISLLTITNEQFSVRPEYTLNDSAMGQIICQVLLG</sequence>
<protein>
    <recommendedName>
        <fullName evidence="3">Restriction endonuclease domain-containing protein</fullName>
    </recommendedName>
</protein>
<dbReference type="Proteomes" id="UP000185490">
    <property type="component" value="Chromosome"/>
</dbReference>
<dbReference type="EMBL" id="CP007389">
    <property type="protein sequence ID" value="APT74056.1"/>
    <property type="molecule type" value="Genomic_DNA"/>
</dbReference>
<gene>
    <name evidence="1" type="ORF">BW47_05805</name>
</gene>
<reference evidence="1 2" key="1">
    <citation type="submission" date="2014-02" db="EMBL/GenBank/DDBJ databases">
        <title>Diversity of Thermotogales isolates from hydrothermal vents.</title>
        <authorList>
            <person name="Haverkamp T.H.A."/>
            <person name="Lossouarn J."/>
            <person name="Geslin C."/>
            <person name="Nesbo C.L."/>
        </authorList>
    </citation>
    <scope>NUCLEOTIDE SEQUENCE [LARGE SCALE GENOMIC DNA]</scope>
    <source>
        <strain evidence="1 2">431</strain>
    </source>
</reference>
<proteinExistence type="predicted"/>
<name>A0ABM6GER3_9BACT</name>
<keyword evidence="2" id="KW-1185">Reference proteome</keyword>
<evidence type="ECO:0000313" key="1">
    <source>
        <dbReference type="EMBL" id="APT74056.1"/>
    </source>
</evidence>
<dbReference type="PROSITE" id="PS52050">
    <property type="entry name" value="WYL"/>
    <property type="match status" value="1"/>
</dbReference>
<evidence type="ECO:0008006" key="3">
    <source>
        <dbReference type="Google" id="ProtNLM"/>
    </source>
</evidence>
<accession>A0ABM6GER3</accession>